<dbReference type="Proteomes" id="UP001233172">
    <property type="component" value="Unassembled WGS sequence"/>
</dbReference>
<comment type="caution">
    <text evidence="2">The sequence shown here is derived from an EMBL/GenBank/DDBJ whole genome shotgun (WGS) entry which is preliminary data.</text>
</comment>
<dbReference type="AlphaFoldDB" id="A0AAD8B7L9"/>
<reference evidence="2" key="1">
    <citation type="journal article" date="2023" name="PLoS Negl. Trop. Dis.">
        <title>A genome sequence for Biomphalaria pfeifferi, the major vector snail for the human-infecting parasite Schistosoma mansoni.</title>
        <authorList>
            <person name="Bu L."/>
            <person name="Lu L."/>
            <person name="Laidemitt M.R."/>
            <person name="Zhang S.M."/>
            <person name="Mutuku M."/>
            <person name="Mkoji G."/>
            <person name="Steinauer M."/>
            <person name="Loker E.S."/>
        </authorList>
    </citation>
    <scope>NUCLEOTIDE SEQUENCE</scope>
    <source>
        <strain evidence="2">KasaAsao</strain>
    </source>
</reference>
<sequence>MTHVSSLTSIKPAVSRESSHPSSPRYKPVSYCPIKVGRAGLMVQNITLHQVQRNVSRETLVTNTASLNSNVN</sequence>
<feature type="region of interest" description="Disordered" evidence="1">
    <location>
        <begin position="1"/>
        <end position="29"/>
    </location>
</feature>
<dbReference type="EMBL" id="JASAOG010000126">
    <property type="protein sequence ID" value="KAK0049441.1"/>
    <property type="molecule type" value="Genomic_DNA"/>
</dbReference>
<accession>A0AAD8B7L9</accession>
<evidence type="ECO:0000313" key="2">
    <source>
        <dbReference type="EMBL" id="KAK0049441.1"/>
    </source>
</evidence>
<proteinExistence type="predicted"/>
<organism evidence="2 3">
    <name type="scientific">Biomphalaria pfeifferi</name>
    <name type="common">Bloodfluke planorb</name>
    <name type="synonym">Freshwater snail</name>
    <dbReference type="NCBI Taxonomy" id="112525"/>
    <lineage>
        <taxon>Eukaryota</taxon>
        <taxon>Metazoa</taxon>
        <taxon>Spiralia</taxon>
        <taxon>Lophotrochozoa</taxon>
        <taxon>Mollusca</taxon>
        <taxon>Gastropoda</taxon>
        <taxon>Heterobranchia</taxon>
        <taxon>Euthyneura</taxon>
        <taxon>Panpulmonata</taxon>
        <taxon>Hygrophila</taxon>
        <taxon>Lymnaeoidea</taxon>
        <taxon>Planorbidae</taxon>
        <taxon>Biomphalaria</taxon>
    </lineage>
</organism>
<protein>
    <submittedName>
        <fullName evidence="2">Uncharacterized protein</fullName>
    </submittedName>
</protein>
<gene>
    <name evidence="2" type="ORF">Bpfe_021153</name>
</gene>
<reference evidence="2" key="2">
    <citation type="submission" date="2023-04" db="EMBL/GenBank/DDBJ databases">
        <authorList>
            <person name="Bu L."/>
            <person name="Lu L."/>
            <person name="Laidemitt M.R."/>
            <person name="Zhang S.M."/>
            <person name="Mutuku M."/>
            <person name="Mkoji G."/>
            <person name="Steinauer M."/>
            <person name="Loker E.S."/>
        </authorList>
    </citation>
    <scope>NUCLEOTIDE SEQUENCE</scope>
    <source>
        <strain evidence="2">KasaAsao</strain>
        <tissue evidence="2">Whole Snail</tissue>
    </source>
</reference>
<evidence type="ECO:0000256" key="1">
    <source>
        <dbReference type="SAM" id="MobiDB-lite"/>
    </source>
</evidence>
<keyword evidence="3" id="KW-1185">Reference proteome</keyword>
<evidence type="ECO:0000313" key="3">
    <source>
        <dbReference type="Proteomes" id="UP001233172"/>
    </source>
</evidence>
<name>A0AAD8B7L9_BIOPF</name>